<organism evidence="5 6">
    <name type="scientific">Pararobbsia alpina</name>
    <dbReference type="NCBI Taxonomy" id="621374"/>
    <lineage>
        <taxon>Bacteria</taxon>
        <taxon>Pseudomonadati</taxon>
        <taxon>Pseudomonadota</taxon>
        <taxon>Betaproteobacteria</taxon>
        <taxon>Burkholderiales</taxon>
        <taxon>Burkholderiaceae</taxon>
        <taxon>Pararobbsia</taxon>
    </lineage>
</organism>
<dbReference type="GO" id="GO:0006637">
    <property type="term" value="P:acyl-CoA metabolic process"/>
    <property type="evidence" value="ECO:0007669"/>
    <property type="project" value="TreeGrafter"/>
</dbReference>
<evidence type="ECO:0000256" key="2">
    <source>
        <dbReference type="ARBA" id="ARBA00022801"/>
    </source>
</evidence>
<name>A0A6S7AW32_9BURK</name>
<dbReference type="CDD" id="cd03442">
    <property type="entry name" value="BFIT_BACH"/>
    <property type="match status" value="1"/>
</dbReference>
<evidence type="ECO:0000259" key="4">
    <source>
        <dbReference type="PROSITE" id="PS51770"/>
    </source>
</evidence>
<dbReference type="InterPro" id="IPR040170">
    <property type="entry name" value="Cytosol_ACT"/>
</dbReference>
<evidence type="ECO:0000313" key="6">
    <source>
        <dbReference type="Proteomes" id="UP000494115"/>
    </source>
</evidence>
<dbReference type="PROSITE" id="PS51770">
    <property type="entry name" value="HOTDOG_ACOT"/>
    <property type="match status" value="1"/>
</dbReference>
<dbReference type="PANTHER" id="PTHR11049">
    <property type="entry name" value="ACYL COENZYME A THIOESTER HYDROLASE"/>
    <property type="match status" value="1"/>
</dbReference>
<dbReference type="Pfam" id="PF03061">
    <property type="entry name" value="4HBT"/>
    <property type="match status" value="1"/>
</dbReference>
<dbReference type="Gene3D" id="3.10.129.10">
    <property type="entry name" value="Hotdog Thioesterase"/>
    <property type="match status" value="1"/>
</dbReference>
<dbReference type="Proteomes" id="UP000494115">
    <property type="component" value="Unassembled WGS sequence"/>
</dbReference>
<reference evidence="5 6" key="1">
    <citation type="submission" date="2020-04" db="EMBL/GenBank/DDBJ databases">
        <authorList>
            <person name="De Canck E."/>
        </authorList>
    </citation>
    <scope>NUCLEOTIDE SEQUENCE [LARGE SCALE GENOMIC DNA]</scope>
    <source>
        <strain evidence="5 6">LMG 28138</strain>
    </source>
</reference>
<proteinExistence type="inferred from homology"/>
<dbReference type="SUPFAM" id="SSF54637">
    <property type="entry name" value="Thioesterase/thiol ester dehydrase-isomerase"/>
    <property type="match status" value="1"/>
</dbReference>
<gene>
    <name evidence="5" type="ORF">LMG28138_00871</name>
</gene>
<feature type="domain" description="HotDog ACOT-type" evidence="4">
    <location>
        <begin position="8"/>
        <end position="123"/>
    </location>
</feature>
<dbReference type="GO" id="GO:0005829">
    <property type="term" value="C:cytosol"/>
    <property type="evidence" value="ECO:0007669"/>
    <property type="project" value="TreeGrafter"/>
</dbReference>
<comment type="similarity">
    <text evidence="1">Belongs to the acyl coenzyme A hydrolase family.</text>
</comment>
<keyword evidence="2 3" id="KW-0378">Hydrolase</keyword>
<dbReference type="InterPro" id="IPR006683">
    <property type="entry name" value="Thioestr_dom"/>
</dbReference>
<sequence length="133" mass="14616">MDTLPTQLPTHQEPALRVMPQPHDSNVHGDVFGGWIMSQVDIAGSIPASRRANGRVATVAVNSFVFREPVFVGDLLSFYATILKTGRTSITVEVEVFAQRMRLANDVVKVTEATLTYVATGENRRPRELPPLA</sequence>
<dbReference type="InterPro" id="IPR029069">
    <property type="entry name" value="HotDog_dom_sf"/>
</dbReference>
<dbReference type="RefSeq" id="WP_175103420.1">
    <property type="nucleotide sequence ID" value="NZ_CADIKM010000003.1"/>
</dbReference>
<keyword evidence="6" id="KW-1185">Reference proteome</keyword>
<protein>
    <submittedName>
        <fullName evidence="5">Putative acyl-CoA thioester hydrolase</fullName>
        <ecNumber evidence="5">3.1.2.-</ecNumber>
    </submittedName>
</protein>
<evidence type="ECO:0000256" key="1">
    <source>
        <dbReference type="ARBA" id="ARBA00010458"/>
    </source>
</evidence>
<dbReference type="EMBL" id="CADIKM010000003">
    <property type="protein sequence ID" value="CAB3779661.1"/>
    <property type="molecule type" value="Genomic_DNA"/>
</dbReference>
<evidence type="ECO:0000256" key="3">
    <source>
        <dbReference type="PROSITE-ProRule" id="PRU01106"/>
    </source>
</evidence>
<dbReference type="PANTHER" id="PTHR11049:SF5">
    <property type="entry name" value="ACYL-COA THIOESTER HYDROLASE YCIA"/>
    <property type="match status" value="1"/>
</dbReference>
<dbReference type="AlphaFoldDB" id="A0A6S7AW32"/>
<dbReference type="GO" id="GO:0009062">
    <property type="term" value="P:fatty acid catabolic process"/>
    <property type="evidence" value="ECO:0007669"/>
    <property type="project" value="TreeGrafter"/>
</dbReference>
<accession>A0A6S7AW32</accession>
<dbReference type="GO" id="GO:0052816">
    <property type="term" value="F:long-chain fatty acyl-CoA hydrolase activity"/>
    <property type="evidence" value="ECO:0007669"/>
    <property type="project" value="TreeGrafter"/>
</dbReference>
<dbReference type="InterPro" id="IPR033120">
    <property type="entry name" value="HOTDOG_ACOT"/>
</dbReference>
<evidence type="ECO:0000313" key="5">
    <source>
        <dbReference type="EMBL" id="CAB3779661.1"/>
    </source>
</evidence>
<dbReference type="EC" id="3.1.2.-" evidence="5"/>